<dbReference type="SUPFAM" id="SSF52172">
    <property type="entry name" value="CheY-like"/>
    <property type="match status" value="1"/>
</dbReference>
<dbReference type="SMART" id="SM00448">
    <property type="entry name" value="REC"/>
    <property type="match status" value="1"/>
</dbReference>
<dbReference type="InterPro" id="IPR052048">
    <property type="entry name" value="ST_Response_Regulator"/>
</dbReference>
<dbReference type="GO" id="GO:0000160">
    <property type="term" value="P:phosphorelay signal transduction system"/>
    <property type="evidence" value="ECO:0007669"/>
    <property type="project" value="InterPro"/>
</dbReference>
<keyword evidence="2" id="KW-1185">Reference proteome</keyword>
<evidence type="ECO:0000313" key="2">
    <source>
        <dbReference type="Proteomes" id="UP000217696"/>
    </source>
</evidence>
<dbReference type="PROSITE" id="PS50110">
    <property type="entry name" value="RESPONSE_REGULATORY"/>
    <property type="match status" value="1"/>
</dbReference>
<dbReference type="Proteomes" id="UP000217696">
    <property type="component" value="Chromosome"/>
</dbReference>
<dbReference type="InterPro" id="IPR011006">
    <property type="entry name" value="CheY-like_superfamily"/>
</dbReference>
<dbReference type="PANTHER" id="PTHR43228">
    <property type="entry name" value="TWO-COMPONENT RESPONSE REGULATOR"/>
    <property type="match status" value="1"/>
</dbReference>
<protein>
    <submittedName>
        <fullName evidence="1">Chemotaxis protein CheY</fullName>
    </submittedName>
</protein>
<dbReference type="InterPro" id="IPR001789">
    <property type="entry name" value="Sig_transdc_resp-reg_receiver"/>
</dbReference>
<dbReference type="AlphaFoldDB" id="A0A0U5B1Q9"/>
<dbReference type="RefSeq" id="WP_096464428.1">
    <property type="nucleotide sequence ID" value="NZ_AP017312.1"/>
</dbReference>
<dbReference type="Pfam" id="PF08664">
    <property type="entry name" value="YcbB"/>
    <property type="match status" value="1"/>
</dbReference>
<dbReference type="Gene3D" id="3.40.50.2300">
    <property type="match status" value="1"/>
</dbReference>
<dbReference type="OrthoDB" id="1684633at2"/>
<dbReference type="Pfam" id="PF00072">
    <property type="entry name" value="Response_reg"/>
    <property type="match status" value="1"/>
</dbReference>
<reference evidence="1 2" key="1">
    <citation type="submission" date="2015-12" db="EMBL/GenBank/DDBJ databases">
        <title>Genome sequence of Aneurinibacillus soli.</title>
        <authorList>
            <person name="Lee J.S."/>
            <person name="Lee K.C."/>
            <person name="Kim K.K."/>
            <person name="Lee B.W."/>
        </authorList>
    </citation>
    <scope>NUCLEOTIDE SEQUENCE [LARGE SCALE GENOMIC DNA]</scope>
    <source>
        <strain evidence="1 2">CB4</strain>
    </source>
</reference>
<dbReference type="PANTHER" id="PTHR43228:SF8">
    <property type="entry name" value="TRANSCRIPTIONAL REGULATORY PROTEIN GLNL"/>
    <property type="match status" value="1"/>
</dbReference>
<accession>A0A0U5B1Q9</accession>
<organism evidence="1 2">
    <name type="scientific">Aneurinibacillus soli</name>
    <dbReference type="NCBI Taxonomy" id="1500254"/>
    <lineage>
        <taxon>Bacteria</taxon>
        <taxon>Bacillati</taxon>
        <taxon>Bacillota</taxon>
        <taxon>Bacilli</taxon>
        <taxon>Bacillales</taxon>
        <taxon>Paenibacillaceae</taxon>
        <taxon>Aneurinibacillus group</taxon>
        <taxon>Aneurinibacillus</taxon>
    </lineage>
</organism>
<evidence type="ECO:0000313" key="1">
    <source>
        <dbReference type="EMBL" id="BAU27247.1"/>
    </source>
</evidence>
<proteinExistence type="predicted"/>
<gene>
    <name evidence="1" type="primary">cheY_1</name>
    <name evidence="1" type="ORF">CB4_01416</name>
</gene>
<dbReference type="EMBL" id="AP017312">
    <property type="protein sequence ID" value="BAU27247.1"/>
    <property type="molecule type" value="Genomic_DNA"/>
</dbReference>
<dbReference type="KEGG" id="asoc:CB4_01416"/>
<name>A0A0U5B1Q9_9BACL</name>
<dbReference type="InterPro" id="IPR013972">
    <property type="entry name" value="YcbB"/>
</dbReference>
<sequence length="298" mass="34745">MRFRFFIIDDDPSSRKMLHNAIEYEDLGDIVGEAEDGFGAEPSILMKKCDIILIDLLMPKQDGIETIERLREMGYEGKFIMISQVEHKDMVAEAYSKGVEYFIHKPINRIEVLSVIKKVMEHIKLERSLQGIRYTLSFLDMSSQQVEAGRRERSSRSFTRSVLADFGIVGESGSRDLVSLIEYLLKKYGKERLRDFSALKDVFTEYVTDTQAEDVQREVKAMEQRIRRAVARALQNLASLGLEDYSNPKFELYASKYFDFADVRQKMREIEQEEEVSRVRLNVKKFIFTLYLETKEHA</sequence>